<evidence type="ECO:0000313" key="6">
    <source>
        <dbReference type="EMBL" id="SEU21656.1"/>
    </source>
</evidence>
<comment type="subcellular location">
    <subcellularLocation>
        <location evidence="1">Membrane</location>
        <topology evidence="1">Multi-pass membrane protein</topology>
    </subcellularLocation>
</comment>
<dbReference type="GO" id="GO:0016020">
    <property type="term" value="C:membrane"/>
    <property type="evidence" value="ECO:0007669"/>
    <property type="project" value="UniProtKB-SubCell"/>
</dbReference>
<feature type="transmembrane region" description="Helical" evidence="5">
    <location>
        <begin position="47"/>
        <end position="68"/>
    </location>
</feature>
<evidence type="ECO:0000256" key="3">
    <source>
        <dbReference type="ARBA" id="ARBA00022989"/>
    </source>
</evidence>
<accession>A0A1I0KBC5</accession>
<feature type="transmembrane region" description="Helical" evidence="5">
    <location>
        <begin position="141"/>
        <end position="165"/>
    </location>
</feature>
<evidence type="ECO:0000256" key="5">
    <source>
        <dbReference type="SAM" id="Phobius"/>
    </source>
</evidence>
<dbReference type="PRINTS" id="PR00762">
    <property type="entry name" value="CLCHANNEL"/>
</dbReference>
<feature type="transmembrane region" description="Helical" evidence="5">
    <location>
        <begin position="254"/>
        <end position="275"/>
    </location>
</feature>
<gene>
    <name evidence="6" type="ORF">SAMN05443639_11033</name>
</gene>
<dbReference type="PANTHER" id="PTHR43427:SF12">
    <property type="entry name" value="CHLORIDE TRANSPORTER"/>
    <property type="match status" value="1"/>
</dbReference>
<dbReference type="Proteomes" id="UP000199181">
    <property type="component" value="Unassembled WGS sequence"/>
</dbReference>
<evidence type="ECO:0000256" key="1">
    <source>
        <dbReference type="ARBA" id="ARBA00004141"/>
    </source>
</evidence>
<dbReference type="InterPro" id="IPR050368">
    <property type="entry name" value="ClC-type_chloride_channel"/>
</dbReference>
<dbReference type="RefSeq" id="WP_093522857.1">
    <property type="nucleotide sequence ID" value="NZ_FOIJ01000010.1"/>
</dbReference>
<organism evidence="6 7">
    <name type="scientific">Stigmatella erecta</name>
    <dbReference type="NCBI Taxonomy" id="83460"/>
    <lineage>
        <taxon>Bacteria</taxon>
        <taxon>Pseudomonadati</taxon>
        <taxon>Myxococcota</taxon>
        <taxon>Myxococcia</taxon>
        <taxon>Myxococcales</taxon>
        <taxon>Cystobacterineae</taxon>
        <taxon>Archangiaceae</taxon>
        <taxon>Stigmatella</taxon>
    </lineage>
</organism>
<feature type="transmembrane region" description="Helical" evidence="5">
    <location>
        <begin position="295"/>
        <end position="320"/>
    </location>
</feature>
<dbReference type="EMBL" id="FOIJ01000010">
    <property type="protein sequence ID" value="SEU21656.1"/>
    <property type="molecule type" value="Genomic_DNA"/>
</dbReference>
<evidence type="ECO:0000256" key="2">
    <source>
        <dbReference type="ARBA" id="ARBA00022692"/>
    </source>
</evidence>
<dbReference type="GO" id="GO:0015108">
    <property type="term" value="F:chloride transmembrane transporter activity"/>
    <property type="evidence" value="ECO:0007669"/>
    <property type="project" value="InterPro"/>
</dbReference>
<dbReference type="PANTHER" id="PTHR43427">
    <property type="entry name" value="CHLORIDE CHANNEL PROTEIN CLC-E"/>
    <property type="match status" value="1"/>
</dbReference>
<feature type="transmembrane region" description="Helical" evidence="5">
    <location>
        <begin position="215"/>
        <end position="233"/>
    </location>
</feature>
<dbReference type="InterPro" id="IPR001807">
    <property type="entry name" value="ClC"/>
</dbReference>
<proteinExistence type="predicted"/>
<dbReference type="InterPro" id="IPR014743">
    <property type="entry name" value="Cl-channel_core"/>
</dbReference>
<evidence type="ECO:0000256" key="4">
    <source>
        <dbReference type="ARBA" id="ARBA00023136"/>
    </source>
</evidence>
<sequence>MNPRQSLRALAQWVVLGTLVGAVCGVASAGFLFLLEEATATREHHAWLVYALPGAGLAVGALYARWGASIRGGNNLILDTVHEGDRQVPLRMAPLVLLGTVLTHLFGGSAGREGTAVQMGGSLADAIAHRFRVSPDTRRELLAAGIAGGFGSVFGTPIAGAVFGLEVLVVGRLGYEALLPALIASVVGDLTTRGLGIVHTAYPAPGVLPLTGGVLAKWLVFAVAVAAVAVLFVEGTHRLKQALEGRIPALPWRMAAGGLAVVGLWQLAGTDMYLGLGVPTLVRAFVDPSLPVSAFAWKLVFTAVTLGAGFLGGEVTPLFFIGAALGNVLARLLGLPLDLGAAVGMAALFAAAANTPLALSIMAVELVGASVLPHVAIVATGAYLLTGHRGIYPAQRIARLKYGGPLLARPTALRELPAPEAPTPREPP</sequence>
<feature type="transmembrane region" description="Helical" evidence="5">
    <location>
        <begin position="12"/>
        <end position="35"/>
    </location>
</feature>
<evidence type="ECO:0000313" key="7">
    <source>
        <dbReference type="Proteomes" id="UP000199181"/>
    </source>
</evidence>
<reference evidence="7" key="1">
    <citation type="submission" date="2016-10" db="EMBL/GenBank/DDBJ databases">
        <authorList>
            <person name="Varghese N."/>
            <person name="Submissions S."/>
        </authorList>
    </citation>
    <scope>NUCLEOTIDE SEQUENCE [LARGE SCALE GENOMIC DNA]</scope>
    <source>
        <strain evidence="7">DSM 16858</strain>
    </source>
</reference>
<dbReference type="Gene3D" id="1.10.3080.10">
    <property type="entry name" value="Clc chloride channel"/>
    <property type="match status" value="1"/>
</dbReference>
<keyword evidence="7" id="KW-1185">Reference proteome</keyword>
<feature type="transmembrane region" description="Helical" evidence="5">
    <location>
        <begin position="332"/>
        <end position="353"/>
    </location>
</feature>
<dbReference type="Pfam" id="PF00654">
    <property type="entry name" value="Voltage_CLC"/>
    <property type="match status" value="1"/>
</dbReference>
<feature type="transmembrane region" description="Helical" evidence="5">
    <location>
        <begin position="359"/>
        <end position="386"/>
    </location>
</feature>
<keyword evidence="2 5" id="KW-0812">Transmembrane</keyword>
<keyword evidence="4 5" id="KW-0472">Membrane</keyword>
<keyword evidence="3 5" id="KW-1133">Transmembrane helix</keyword>
<dbReference type="SUPFAM" id="SSF81340">
    <property type="entry name" value="Clc chloride channel"/>
    <property type="match status" value="1"/>
</dbReference>
<name>A0A1I0KBC5_9BACT</name>
<dbReference type="AlphaFoldDB" id="A0A1I0KBC5"/>
<protein>
    <submittedName>
        <fullName evidence="6">H+/Cl-antiporter ClcA</fullName>
    </submittedName>
</protein>